<protein>
    <submittedName>
        <fullName evidence="2">Cell division protein</fullName>
    </submittedName>
</protein>
<reference evidence="2 3" key="1">
    <citation type="submission" date="2019-07" db="EMBL/GenBank/DDBJ databases">
        <title>Sphingomonas solaris sp. nov., isolated from a solar panel from Boston, Massachusetts.</title>
        <authorList>
            <person name="Tanner K."/>
            <person name="Pascual J."/>
            <person name="Mancuso C."/>
            <person name="Pereto J."/>
            <person name="Khalil A."/>
            <person name="Vilanova C."/>
        </authorList>
    </citation>
    <scope>NUCLEOTIDE SEQUENCE [LARGE SCALE GENOMIC DNA]</scope>
    <source>
        <strain evidence="2 3">R4DWN</strain>
    </source>
</reference>
<keyword evidence="1" id="KW-1133">Transmembrane helix</keyword>
<evidence type="ECO:0000313" key="2">
    <source>
        <dbReference type="EMBL" id="TVV69603.1"/>
    </source>
</evidence>
<dbReference type="Proteomes" id="UP000318681">
    <property type="component" value="Unassembled WGS sequence"/>
</dbReference>
<dbReference type="GO" id="GO:0051301">
    <property type="term" value="P:cell division"/>
    <property type="evidence" value="ECO:0007669"/>
    <property type="project" value="UniProtKB-KW"/>
</dbReference>
<evidence type="ECO:0000256" key="1">
    <source>
        <dbReference type="SAM" id="Phobius"/>
    </source>
</evidence>
<feature type="transmembrane region" description="Helical" evidence="1">
    <location>
        <begin position="20"/>
        <end position="37"/>
    </location>
</feature>
<keyword evidence="1" id="KW-0472">Membrane</keyword>
<evidence type="ECO:0000313" key="3">
    <source>
        <dbReference type="Proteomes" id="UP000318681"/>
    </source>
</evidence>
<keyword evidence="2" id="KW-0131">Cell cycle</keyword>
<accession>A0A558QR41</accession>
<sequence length="38" mass="4438">MMQWLRVPPAERRLLPESRLSGPMPWVIAIMMFLTVLA</sequence>
<feature type="non-terminal residue" evidence="2">
    <location>
        <position position="38"/>
    </location>
</feature>
<keyword evidence="2" id="KW-0132">Cell division</keyword>
<dbReference type="EMBL" id="VNIM01000207">
    <property type="protein sequence ID" value="TVV69603.1"/>
    <property type="molecule type" value="Genomic_DNA"/>
</dbReference>
<dbReference type="AlphaFoldDB" id="A0A558QR41"/>
<keyword evidence="3" id="KW-1185">Reference proteome</keyword>
<organism evidence="2 3">
    <name type="scientific">Alterirhizorhabdus solaris</name>
    <dbReference type="NCBI Taxonomy" id="2529389"/>
    <lineage>
        <taxon>Bacteria</taxon>
        <taxon>Pseudomonadati</taxon>
        <taxon>Pseudomonadota</taxon>
        <taxon>Alphaproteobacteria</taxon>
        <taxon>Sphingomonadales</taxon>
        <taxon>Rhizorhabdaceae</taxon>
        <taxon>Alterirhizorhabdus</taxon>
    </lineage>
</organism>
<name>A0A558QR41_9SPHN</name>
<proteinExistence type="predicted"/>
<comment type="caution">
    <text evidence="2">The sequence shown here is derived from an EMBL/GenBank/DDBJ whole genome shotgun (WGS) entry which is preliminary data.</text>
</comment>
<gene>
    <name evidence="2" type="ORF">FOY91_21305</name>
</gene>
<keyword evidence="1" id="KW-0812">Transmembrane</keyword>